<evidence type="ECO:0000256" key="1">
    <source>
        <dbReference type="SAM" id="SignalP"/>
    </source>
</evidence>
<accession>A0A973WN24</accession>
<proteinExistence type="predicted"/>
<protein>
    <submittedName>
        <fullName evidence="2">Uncharacterized protein</fullName>
    </submittedName>
</protein>
<sequence length="272" mass="28967">MTISRRTLLIATGVLPMLGFGERAQAAASTVKPRHVLCLLGGDGELPRLQDAASRAIEQFAAGFSVDTTYSQGKADPNMSRSFGVCWDRVAPNAWTDADEAAVANHKSVLYVLGPPMSADNAVMCSAGALFLVDAVIKAGATAAKGESAGVAHGLTRWVAFAHEAAAALQSDDNIALRRACRLAFAKRPLAGATHLETVGFHLVGLPEVYVAKAYGSEREVVALMDEVGDQLAQRGLEAMLADRKAQLSFETSYEPDDFKFNPYGIVTIDRR</sequence>
<feature type="signal peptide" evidence="1">
    <location>
        <begin position="1"/>
        <end position="26"/>
    </location>
</feature>
<dbReference type="EMBL" id="JABWSX010000001">
    <property type="protein sequence ID" value="NVL07744.1"/>
    <property type="molecule type" value="Genomic_DNA"/>
</dbReference>
<comment type="caution">
    <text evidence="2">The sequence shown here is derived from an EMBL/GenBank/DDBJ whole genome shotgun (WGS) entry which is preliminary data.</text>
</comment>
<keyword evidence="1" id="KW-0732">Signal</keyword>
<gene>
    <name evidence="2" type="ORF">HU230_18750</name>
</gene>
<dbReference type="AlphaFoldDB" id="A0A973WN24"/>
<feature type="chain" id="PRO_5036987705" evidence="1">
    <location>
        <begin position="27"/>
        <end position="272"/>
    </location>
</feature>
<name>A0A973WN24_9BRAD</name>
<organism evidence="2">
    <name type="scientific">Bradyrhizobium quebecense</name>
    <dbReference type="NCBI Taxonomy" id="2748629"/>
    <lineage>
        <taxon>Bacteria</taxon>
        <taxon>Pseudomonadati</taxon>
        <taxon>Pseudomonadota</taxon>
        <taxon>Alphaproteobacteria</taxon>
        <taxon>Hyphomicrobiales</taxon>
        <taxon>Nitrobacteraceae</taxon>
        <taxon>Bradyrhizobium</taxon>
    </lineage>
</organism>
<evidence type="ECO:0000313" key="2">
    <source>
        <dbReference type="EMBL" id="NVL07744.1"/>
    </source>
</evidence>
<reference evidence="2" key="1">
    <citation type="submission" date="2020-06" db="EMBL/GenBank/DDBJ databases">
        <title>Whole Genome Sequence of Bradyrhizobium sp. Strain 66S1MB.</title>
        <authorList>
            <person name="Bromfield E."/>
            <person name="Cloutier S."/>
        </authorList>
    </citation>
    <scope>NUCLEOTIDE SEQUENCE</scope>
    <source>
        <strain evidence="2">66S1MB</strain>
    </source>
</reference>